<dbReference type="GO" id="GO:0009279">
    <property type="term" value="C:cell outer membrane"/>
    <property type="evidence" value="ECO:0007669"/>
    <property type="project" value="UniProtKB-SubCell"/>
</dbReference>
<dbReference type="PANTHER" id="PTHR32552:SF89">
    <property type="entry name" value="CATECHOLATE SIDEROPHORE RECEPTOR FIU"/>
    <property type="match status" value="1"/>
</dbReference>
<comment type="subcellular location">
    <subcellularLocation>
        <location evidence="1 12">Cell outer membrane</location>
        <topology evidence="1 12">Multi-pass membrane protein</topology>
    </subcellularLocation>
</comment>
<dbReference type="PANTHER" id="PTHR32552">
    <property type="entry name" value="FERRICHROME IRON RECEPTOR-RELATED"/>
    <property type="match status" value="1"/>
</dbReference>
<keyword evidence="4" id="KW-0410">Iron transport</keyword>
<evidence type="ECO:0000256" key="11">
    <source>
        <dbReference type="ARBA" id="ARBA00023237"/>
    </source>
</evidence>
<evidence type="ECO:0000256" key="15">
    <source>
        <dbReference type="SAM" id="SignalP"/>
    </source>
</evidence>
<feature type="signal peptide" evidence="15">
    <location>
        <begin position="1"/>
        <end position="24"/>
    </location>
</feature>
<dbReference type="InterPro" id="IPR012910">
    <property type="entry name" value="Plug_dom"/>
</dbReference>
<reference evidence="18 19" key="1">
    <citation type="submission" date="2016-10" db="EMBL/GenBank/DDBJ databases">
        <authorList>
            <person name="de Groot N.N."/>
        </authorList>
    </citation>
    <scope>NUCLEOTIDE SEQUENCE [LARGE SCALE GENOMIC DNA]</scope>
    <source>
        <strain evidence="18 19">S5-249</strain>
    </source>
</reference>
<evidence type="ECO:0000256" key="13">
    <source>
        <dbReference type="RuleBase" id="RU003357"/>
    </source>
</evidence>
<feature type="compositionally biased region" description="Low complexity" evidence="14">
    <location>
        <begin position="43"/>
        <end position="52"/>
    </location>
</feature>
<evidence type="ECO:0000256" key="14">
    <source>
        <dbReference type="SAM" id="MobiDB-lite"/>
    </source>
</evidence>
<evidence type="ECO:0000256" key="1">
    <source>
        <dbReference type="ARBA" id="ARBA00004571"/>
    </source>
</evidence>
<proteinExistence type="inferred from homology"/>
<dbReference type="Proteomes" id="UP000198824">
    <property type="component" value="Unassembled WGS sequence"/>
</dbReference>
<keyword evidence="10 12" id="KW-0472">Membrane</keyword>
<dbReference type="PROSITE" id="PS52016">
    <property type="entry name" value="TONB_DEPENDENT_REC_3"/>
    <property type="match status" value="1"/>
</dbReference>
<keyword evidence="9 13" id="KW-0798">TonB box</keyword>
<keyword evidence="3 12" id="KW-1134">Transmembrane beta strand</keyword>
<dbReference type="Pfam" id="PF07715">
    <property type="entry name" value="Plug"/>
    <property type="match status" value="1"/>
</dbReference>
<keyword evidence="19" id="KW-1185">Reference proteome</keyword>
<dbReference type="GO" id="GO:0015344">
    <property type="term" value="F:siderophore uptake transmembrane transporter activity"/>
    <property type="evidence" value="ECO:0007669"/>
    <property type="project" value="TreeGrafter"/>
</dbReference>
<keyword evidence="6 15" id="KW-0732">Signal</keyword>
<evidence type="ECO:0000259" key="16">
    <source>
        <dbReference type="Pfam" id="PF00593"/>
    </source>
</evidence>
<dbReference type="EMBL" id="FOZG01000001">
    <property type="protein sequence ID" value="SFR87407.1"/>
    <property type="molecule type" value="Genomic_DNA"/>
</dbReference>
<dbReference type="Gene3D" id="2.40.170.20">
    <property type="entry name" value="TonB-dependent receptor, beta-barrel domain"/>
    <property type="match status" value="1"/>
</dbReference>
<dbReference type="InterPro" id="IPR036942">
    <property type="entry name" value="Beta-barrel_TonB_sf"/>
</dbReference>
<evidence type="ECO:0000256" key="6">
    <source>
        <dbReference type="ARBA" id="ARBA00022729"/>
    </source>
</evidence>
<evidence type="ECO:0000256" key="4">
    <source>
        <dbReference type="ARBA" id="ARBA00022496"/>
    </source>
</evidence>
<evidence type="ECO:0000256" key="2">
    <source>
        <dbReference type="ARBA" id="ARBA00022448"/>
    </source>
</evidence>
<evidence type="ECO:0000259" key="17">
    <source>
        <dbReference type="Pfam" id="PF07715"/>
    </source>
</evidence>
<organism evidence="18 19">
    <name type="scientific">Sphingomonas jatrophae</name>
    <dbReference type="NCBI Taxonomy" id="1166337"/>
    <lineage>
        <taxon>Bacteria</taxon>
        <taxon>Pseudomonadati</taxon>
        <taxon>Pseudomonadota</taxon>
        <taxon>Alphaproteobacteria</taxon>
        <taxon>Sphingomonadales</taxon>
        <taxon>Sphingomonadaceae</taxon>
        <taxon>Sphingomonas</taxon>
    </lineage>
</organism>
<evidence type="ECO:0000256" key="8">
    <source>
        <dbReference type="ARBA" id="ARBA00023065"/>
    </source>
</evidence>
<evidence type="ECO:0000256" key="9">
    <source>
        <dbReference type="ARBA" id="ARBA00023077"/>
    </source>
</evidence>
<evidence type="ECO:0000256" key="7">
    <source>
        <dbReference type="ARBA" id="ARBA00023004"/>
    </source>
</evidence>
<dbReference type="InterPro" id="IPR039426">
    <property type="entry name" value="TonB-dep_rcpt-like"/>
</dbReference>
<protein>
    <submittedName>
        <fullName evidence="18">Outer membrane receptor proteins, mostly Fe transport</fullName>
    </submittedName>
</protein>
<keyword evidence="8" id="KW-0406">Ion transport</keyword>
<dbReference type="InterPro" id="IPR037066">
    <property type="entry name" value="Plug_dom_sf"/>
</dbReference>
<accession>A0A1I6K881</accession>
<evidence type="ECO:0000256" key="10">
    <source>
        <dbReference type="ARBA" id="ARBA00023136"/>
    </source>
</evidence>
<keyword evidence="7" id="KW-0408">Iron</keyword>
<dbReference type="STRING" id="1166337.SAMN05192580_1433"/>
<keyword evidence="5 12" id="KW-0812">Transmembrane</keyword>
<evidence type="ECO:0000313" key="19">
    <source>
        <dbReference type="Proteomes" id="UP000198824"/>
    </source>
</evidence>
<evidence type="ECO:0000313" key="18">
    <source>
        <dbReference type="EMBL" id="SFR87407.1"/>
    </source>
</evidence>
<evidence type="ECO:0000256" key="5">
    <source>
        <dbReference type="ARBA" id="ARBA00022692"/>
    </source>
</evidence>
<evidence type="ECO:0000256" key="12">
    <source>
        <dbReference type="PROSITE-ProRule" id="PRU01360"/>
    </source>
</evidence>
<name>A0A1I6K881_9SPHN</name>
<sequence length="833" mass="89921">MNRFVLFRSRRATLLAAAALTAIAAPAAAQQAGVAPPEPTPPGGAAAPAVEQPSEADIIVTGTSRARIALDTPLAVTSVDEGRLAKTGVSSQADILNTIPTIKADAGGGEVATNVFIRGLPSGGQYQFTPLMYDGIPVFSTFGLNSSAFDVYFRNDLGLERLEFVRGGVSNLFGPGSVAGLINYMTKTGGEETHGTVQLEAGQRDRYRGDAAISGPLGGNLYYALSGYYRYDEGPIRTGLDTKGYQIRGNLKYKFPDNSGSVTLYGQWIDDQVQFYLPVPLDGRSRSRIAGNDGNKVKQVMTPDVAGIGYNTPDGRFQTDITDGVRTRGGQVALAFDKDLGGDWGINGRAKYSEYKHKFGLWSDGDGIVNVPETLQGFLTNRNLGTLANATFTYADDGSAVPGNYLLFANRFTDRNRPAHDFTAELNVTKDLTTGAVEHTFTLGGFYADAWARDENVTTTILAEFNNQPRLVNLSVRNPTTGAVTVVSAGGLSNAGNTYVNNRHSAERYAAYFADQMEAGRFNFDLGGRIERFKGEIRRERTATFVTDTTTPNLATPIRDVQWGNDTFLTANVDATAWAIAAGALYKVSDTFNIYANASRGFFFPEIRSVTFNALGQPASYKEEVIKQAEVGVKYGSGPITATLAGLYTELSNRRQVLFINAPGGGLQEVVNIVATRSYGLEATLSARITRALRFEGNVTLQDHKYTEFDTTPANIGNELERQPNILYNAGLYYDDGALDASFFTNYTGNNYTAANNAIKLESFNVFNLDAGYKVPIGANSVRVGVNVFNLFNTDATTEGSPRQDASQTTGGAYFVGRPVLPRRILARATFSF</sequence>
<dbReference type="AlphaFoldDB" id="A0A1I6K881"/>
<keyword evidence="18" id="KW-0675">Receptor</keyword>
<keyword evidence="2 12" id="KW-0813">Transport</keyword>
<dbReference type="Gene3D" id="2.170.130.10">
    <property type="entry name" value="TonB-dependent receptor, plug domain"/>
    <property type="match status" value="1"/>
</dbReference>
<comment type="similarity">
    <text evidence="12 13">Belongs to the TonB-dependent receptor family.</text>
</comment>
<feature type="region of interest" description="Disordered" evidence="14">
    <location>
        <begin position="32"/>
        <end position="52"/>
    </location>
</feature>
<dbReference type="InterPro" id="IPR000531">
    <property type="entry name" value="Beta-barrel_TonB"/>
</dbReference>
<gene>
    <name evidence="18" type="ORF">SAMN05192580_1433</name>
</gene>
<dbReference type="SUPFAM" id="SSF56935">
    <property type="entry name" value="Porins"/>
    <property type="match status" value="1"/>
</dbReference>
<dbReference type="Pfam" id="PF00593">
    <property type="entry name" value="TonB_dep_Rec_b-barrel"/>
    <property type="match status" value="1"/>
</dbReference>
<dbReference type="OrthoDB" id="7277632at2"/>
<keyword evidence="11 12" id="KW-0998">Cell outer membrane</keyword>
<evidence type="ECO:0000256" key="3">
    <source>
        <dbReference type="ARBA" id="ARBA00022452"/>
    </source>
</evidence>
<feature type="domain" description="TonB-dependent receptor-like beta-barrel" evidence="16">
    <location>
        <begin position="306"/>
        <end position="791"/>
    </location>
</feature>
<dbReference type="RefSeq" id="WP_093312773.1">
    <property type="nucleotide sequence ID" value="NZ_FOZG01000001.1"/>
</dbReference>
<feature type="chain" id="PRO_5011774100" evidence="15">
    <location>
        <begin position="25"/>
        <end position="833"/>
    </location>
</feature>
<feature type="domain" description="TonB-dependent receptor plug" evidence="17">
    <location>
        <begin position="71"/>
        <end position="180"/>
    </location>
</feature>